<sequence>MLKVIENFEQKEIMPGFKGKFVHTNSFTIAFWEITKGAILPEHSHIHEQTTQVIEGKLEMTINNETMILEPGMIVSIPSNVVHSGKALTTCKLTDTFCPVREDYN</sequence>
<dbReference type="OrthoDB" id="9811153at2"/>
<dbReference type="EMBL" id="QTTQ01000011">
    <property type="protein sequence ID" value="REE80878.1"/>
    <property type="molecule type" value="Genomic_DNA"/>
</dbReference>
<comment type="caution">
    <text evidence="2">The sequence shown here is derived from an EMBL/GenBank/DDBJ whole genome shotgun (WGS) entry which is preliminary data.</text>
</comment>
<dbReference type="InterPro" id="IPR014710">
    <property type="entry name" value="RmlC-like_jellyroll"/>
</dbReference>
<dbReference type="Gene3D" id="2.60.120.10">
    <property type="entry name" value="Jelly Rolls"/>
    <property type="match status" value="1"/>
</dbReference>
<keyword evidence="3" id="KW-1185">Reference proteome</keyword>
<dbReference type="Proteomes" id="UP000256429">
    <property type="component" value="Unassembled WGS sequence"/>
</dbReference>
<reference evidence="2 3" key="1">
    <citation type="submission" date="2018-08" db="EMBL/GenBank/DDBJ databases">
        <title>Genomic Encyclopedia of Type Strains, Phase III (KMG-III): the genomes of soil and plant-associated and newly described type strains.</title>
        <authorList>
            <person name="Whitman W."/>
        </authorList>
    </citation>
    <scope>NUCLEOTIDE SEQUENCE [LARGE SCALE GENOMIC DNA]</scope>
    <source>
        <strain evidence="2 3">325-5</strain>
    </source>
</reference>
<protein>
    <submittedName>
        <fullName evidence="2">Cupin domain-containing protein</fullName>
    </submittedName>
</protein>
<dbReference type="InterPro" id="IPR013096">
    <property type="entry name" value="Cupin_2"/>
</dbReference>
<feature type="domain" description="Cupin type-2" evidence="1">
    <location>
        <begin position="31"/>
        <end position="93"/>
    </location>
</feature>
<evidence type="ECO:0000259" key="1">
    <source>
        <dbReference type="Pfam" id="PF07883"/>
    </source>
</evidence>
<name>A0A3D9RMS1_9FLAO</name>
<dbReference type="SUPFAM" id="SSF51182">
    <property type="entry name" value="RmlC-like cupins"/>
    <property type="match status" value="1"/>
</dbReference>
<evidence type="ECO:0000313" key="2">
    <source>
        <dbReference type="EMBL" id="REE80878.1"/>
    </source>
</evidence>
<dbReference type="AlphaFoldDB" id="A0A3D9RMS1"/>
<dbReference type="RefSeq" id="WP_115881755.1">
    <property type="nucleotide sequence ID" value="NZ_QTTQ01000011.1"/>
</dbReference>
<dbReference type="CDD" id="cd02238">
    <property type="entry name" value="cupin_KdgF"/>
    <property type="match status" value="1"/>
</dbReference>
<dbReference type="InterPro" id="IPR011051">
    <property type="entry name" value="RmlC_Cupin_sf"/>
</dbReference>
<evidence type="ECO:0000313" key="3">
    <source>
        <dbReference type="Proteomes" id="UP000256429"/>
    </source>
</evidence>
<dbReference type="PANTHER" id="PTHR40112">
    <property type="entry name" value="H2HPP ISOMERASE"/>
    <property type="match status" value="1"/>
</dbReference>
<dbReference type="Pfam" id="PF07883">
    <property type="entry name" value="Cupin_2"/>
    <property type="match status" value="1"/>
</dbReference>
<gene>
    <name evidence="2" type="ORF">BX611_2536</name>
</gene>
<accession>A0A3D9RMS1</accession>
<proteinExistence type="predicted"/>
<dbReference type="InterPro" id="IPR052535">
    <property type="entry name" value="Bacilysin_H2HPP_isomerase"/>
</dbReference>
<dbReference type="PANTHER" id="PTHR40112:SF1">
    <property type="entry name" value="H2HPP ISOMERASE"/>
    <property type="match status" value="1"/>
</dbReference>
<organism evidence="2 3">
    <name type="scientific">Lutibacter oceani</name>
    <dbReference type="NCBI Taxonomy" id="1853311"/>
    <lineage>
        <taxon>Bacteria</taxon>
        <taxon>Pseudomonadati</taxon>
        <taxon>Bacteroidota</taxon>
        <taxon>Flavobacteriia</taxon>
        <taxon>Flavobacteriales</taxon>
        <taxon>Flavobacteriaceae</taxon>
        <taxon>Lutibacter</taxon>
    </lineage>
</organism>